<dbReference type="InterPro" id="IPR005531">
    <property type="entry name" value="Asp23"/>
</dbReference>
<dbReference type="PANTHER" id="PTHR34297">
    <property type="entry name" value="HYPOTHETICAL CYTOSOLIC PROTEIN-RELATED"/>
    <property type="match status" value="1"/>
</dbReference>
<proteinExistence type="inferred from homology"/>
<evidence type="ECO:0000313" key="3">
    <source>
        <dbReference type="Proteomes" id="UP000077469"/>
    </source>
</evidence>
<dbReference type="OrthoDB" id="37537at2"/>
<organism evidence="2 3">
    <name type="scientific">Pseudothermotoga hypogea DSM 11164 = NBRC 106472</name>
    <dbReference type="NCBI Taxonomy" id="1123384"/>
    <lineage>
        <taxon>Bacteria</taxon>
        <taxon>Thermotogati</taxon>
        <taxon>Thermotogota</taxon>
        <taxon>Thermotogae</taxon>
        <taxon>Thermotogales</taxon>
        <taxon>Thermotogaceae</taxon>
        <taxon>Pseudothermotoga</taxon>
    </lineage>
</organism>
<dbReference type="Pfam" id="PF03780">
    <property type="entry name" value="Asp23"/>
    <property type="match status" value="1"/>
</dbReference>
<evidence type="ECO:0000256" key="1">
    <source>
        <dbReference type="ARBA" id="ARBA00005721"/>
    </source>
</evidence>
<name>A0A0X1KQ73_9THEM</name>
<dbReference type="PANTHER" id="PTHR34297:SF2">
    <property type="entry name" value="ASP23_GLS24 FAMILY ENVELOPE STRESS RESPONSE PROTEIN"/>
    <property type="match status" value="1"/>
</dbReference>
<gene>
    <name evidence="2" type="ORF">AJ81_03580</name>
</gene>
<protein>
    <submittedName>
        <fullName evidence="2">Alkaline shock protein</fullName>
    </submittedName>
</protein>
<dbReference type="Proteomes" id="UP000077469">
    <property type="component" value="Chromosome"/>
</dbReference>
<dbReference type="PaxDb" id="1123384-AJ81_03580"/>
<dbReference type="PATRIC" id="fig|1123384.7.peg.698"/>
<reference evidence="2 3" key="1">
    <citation type="submission" date="2014-01" db="EMBL/GenBank/DDBJ databases">
        <title>Genome sequencing of Thermotog hypogea.</title>
        <authorList>
            <person name="Zhang X."/>
            <person name="Alvare G."/>
            <person name="Fristensky B."/>
            <person name="Chen L."/>
            <person name="Suen T."/>
            <person name="Chen Q."/>
            <person name="Ma K."/>
        </authorList>
    </citation>
    <scope>NUCLEOTIDE SEQUENCE [LARGE SCALE GENOMIC DNA]</scope>
    <source>
        <strain evidence="2 3">DSM 11164</strain>
    </source>
</reference>
<dbReference type="AlphaFoldDB" id="A0A0X1KQ73"/>
<accession>A0A0X1KQ73</accession>
<dbReference type="RefSeq" id="WP_031502211.1">
    <property type="nucleotide sequence ID" value="NC_022795.1"/>
</dbReference>
<evidence type="ECO:0000313" key="2">
    <source>
        <dbReference type="EMBL" id="AJC73446.1"/>
    </source>
</evidence>
<dbReference type="KEGG" id="phy:AJ81_03580"/>
<sequence length="110" mass="12217">MVIKLECGDLEVSLKALKKLAYIATLQSYGPVNISSESFFGKLFGEKEEERIKVEEHDSGKVVVDIYIEVEYGVKVTEVAKNIMENVSHVMQNVGGCEDVEVNVHVTGVR</sequence>
<comment type="similarity">
    <text evidence="1">Belongs to the asp23 family.</text>
</comment>
<dbReference type="EMBL" id="CP007141">
    <property type="protein sequence ID" value="AJC73446.1"/>
    <property type="molecule type" value="Genomic_DNA"/>
</dbReference>
<keyword evidence="3" id="KW-1185">Reference proteome</keyword>
<dbReference type="STRING" id="1123384.AJ81_03580"/>